<evidence type="ECO:0000313" key="1">
    <source>
        <dbReference type="EMBL" id="CAG8623861.1"/>
    </source>
</evidence>
<gene>
    <name evidence="1" type="ORF">DHETER_LOCUS8125</name>
</gene>
<dbReference type="EMBL" id="CAJVPU010012479">
    <property type="protein sequence ID" value="CAG8623861.1"/>
    <property type="molecule type" value="Genomic_DNA"/>
</dbReference>
<keyword evidence="2" id="KW-1185">Reference proteome</keyword>
<dbReference type="Proteomes" id="UP000789702">
    <property type="component" value="Unassembled WGS sequence"/>
</dbReference>
<protein>
    <submittedName>
        <fullName evidence="1">4591_t:CDS:1</fullName>
    </submittedName>
</protein>
<feature type="non-terminal residue" evidence="1">
    <location>
        <position position="1"/>
    </location>
</feature>
<sequence>KDKPVEKLVARARYLINFLSAPKQAKQLEKAQIVLKKLVSEINTNKESYLYITANIITR</sequence>
<reference evidence="1" key="1">
    <citation type="submission" date="2021-06" db="EMBL/GenBank/DDBJ databases">
        <authorList>
            <person name="Kallberg Y."/>
            <person name="Tangrot J."/>
            <person name="Rosling A."/>
        </authorList>
    </citation>
    <scope>NUCLEOTIDE SEQUENCE</scope>
    <source>
        <strain evidence="1">IL203A</strain>
    </source>
</reference>
<proteinExistence type="predicted"/>
<comment type="caution">
    <text evidence="1">The sequence shown here is derived from an EMBL/GenBank/DDBJ whole genome shotgun (WGS) entry which is preliminary data.</text>
</comment>
<accession>A0ACA9N3G0</accession>
<organism evidence="1 2">
    <name type="scientific">Dentiscutata heterogama</name>
    <dbReference type="NCBI Taxonomy" id="1316150"/>
    <lineage>
        <taxon>Eukaryota</taxon>
        <taxon>Fungi</taxon>
        <taxon>Fungi incertae sedis</taxon>
        <taxon>Mucoromycota</taxon>
        <taxon>Glomeromycotina</taxon>
        <taxon>Glomeromycetes</taxon>
        <taxon>Diversisporales</taxon>
        <taxon>Gigasporaceae</taxon>
        <taxon>Dentiscutata</taxon>
    </lineage>
</organism>
<name>A0ACA9N3G0_9GLOM</name>
<evidence type="ECO:0000313" key="2">
    <source>
        <dbReference type="Proteomes" id="UP000789702"/>
    </source>
</evidence>